<evidence type="ECO:0000313" key="2">
    <source>
        <dbReference type="Proteomes" id="UP000821845"/>
    </source>
</evidence>
<reference evidence="1" key="1">
    <citation type="submission" date="2020-05" db="EMBL/GenBank/DDBJ databases">
        <title>Large-scale comparative analyses of tick genomes elucidate their genetic diversity and vector capacities.</title>
        <authorList>
            <person name="Jia N."/>
            <person name="Wang J."/>
            <person name="Shi W."/>
            <person name="Du L."/>
            <person name="Sun Y."/>
            <person name="Zhan W."/>
            <person name="Jiang J."/>
            <person name="Wang Q."/>
            <person name="Zhang B."/>
            <person name="Ji P."/>
            <person name="Sakyi L.B."/>
            <person name="Cui X."/>
            <person name="Yuan T."/>
            <person name="Jiang B."/>
            <person name="Yang W."/>
            <person name="Lam T.T.-Y."/>
            <person name="Chang Q."/>
            <person name="Ding S."/>
            <person name="Wang X."/>
            <person name="Zhu J."/>
            <person name="Ruan X."/>
            <person name="Zhao L."/>
            <person name="Wei J."/>
            <person name="Que T."/>
            <person name="Du C."/>
            <person name="Cheng J."/>
            <person name="Dai P."/>
            <person name="Han X."/>
            <person name="Huang E."/>
            <person name="Gao Y."/>
            <person name="Liu J."/>
            <person name="Shao H."/>
            <person name="Ye R."/>
            <person name="Li L."/>
            <person name="Wei W."/>
            <person name="Wang X."/>
            <person name="Wang C."/>
            <person name="Yang T."/>
            <person name="Huo Q."/>
            <person name="Li W."/>
            <person name="Guo W."/>
            <person name="Chen H."/>
            <person name="Zhou L."/>
            <person name="Ni X."/>
            <person name="Tian J."/>
            <person name="Zhou Y."/>
            <person name="Sheng Y."/>
            <person name="Liu T."/>
            <person name="Pan Y."/>
            <person name="Xia L."/>
            <person name="Li J."/>
            <person name="Zhao F."/>
            <person name="Cao W."/>
        </authorList>
    </citation>
    <scope>NUCLEOTIDE SEQUENCE</scope>
    <source>
        <strain evidence="1">Hyas-2018</strain>
    </source>
</reference>
<gene>
    <name evidence="1" type="ORF">HPB50_017106</name>
</gene>
<evidence type="ECO:0000313" key="1">
    <source>
        <dbReference type="EMBL" id="KAH6941367.1"/>
    </source>
</evidence>
<keyword evidence="2" id="KW-1185">Reference proteome</keyword>
<dbReference type="Proteomes" id="UP000821845">
    <property type="component" value="Chromosome 11"/>
</dbReference>
<dbReference type="EMBL" id="CM023491">
    <property type="protein sequence ID" value="KAH6941367.1"/>
    <property type="molecule type" value="Genomic_DNA"/>
</dbReference>
<comment type="caution">
    <text evidence="1">The sequence shown here is derived from an EMBL/GenBank/DDBJ whole genome shotgun (WGS) entry which is preliminary data.</text>
</comment>
<name>A0ACB7T501_HYAAI</name>
<accession>A0ACB7T501</accession>
<protein>
    <submittedName>
        <fullName evidence="1">Uncharacterized protein</fullName>
    </submittedName>
</protein>
<proteinExistence type="predicted"/>
<organism evidence="1 2">
    <name type="scientific">Hyalomma asiaticum</name>
    <name type="common">Tick</name>
    <dbReference type="NCBI Taxonomy" id="266040"/>
    <lineage>
        <taxon>Eukaryota</taxon>
        <taxon>Metazoa</taxon>
        <taxon>Ecdysozoa</taxon>
        <taxon>Arthropoda</taxon>
        <taxon>Chelicerata</taxon>
        <taxon>Arachnida</taxon>
        <taxon>Acari</taxon>
        <taxon>Parasitiformes</taxon>
        <taxon>Ixodida</taxon>
        <taxon>Ixodoidea</taxon>
        <taxon>Ixodidae</taxon>
        <taxon>Hyalomminae</taxon>
        <taxon>Hyalomma</taxon>
    </lineage>
</organism>
<sequence length="514" mass="57252">MSSYELPANADEHVLRRKIDEVEGNLLSLNISNCIVAHPSRLLSLLSRLTNLQVLSCIACPLKPSLLLKALLLSLQNLTRLEFSLVETENDAIEELIEIEHFHEEHIGKHTNLSDVYVEVASETNMKVLVSFLRYCPLLIDIHVYVANCIPSDYVAAWSVAIIESLGEHAIFTLNCESPSTMQSERTQPLDLQTCMDTHGTVVFSKGVNALSYALLSDLATSTKPVFPVEPVVLVAFQSSGLHKELLDAGARYNWSWLQSLCFLLLHTGHHNTVYPVVETRHRTVMRDFFSRLSNIVELNVSCFHFGDGIDITELIPAAVLKRLRALSLAPCALPPNGAVLRLVMDLSNMEDLDIRLHLDGRHGTCRFCAEALTIPPIAASAFHLRSGRLTLSNIPRLTSFDFLGCLQVSHVRFIADHGLRDPNSAYDAFCKAVCSNRNIRSIVIKLPYIDFRRTSFETSLCPGDALECLCLLAARSRLRASEAARIVVRLATNLPSAFYVHIHYVDIDSEAKD</sequence>